<dbReference type="Ensembl" id="ENSCWAT00000015495.1">
    <property type="protein sequence ID" value="ENSCWAP00000014284.1"/>
    <property type="gene ID" value="ENSCWAG00000011054.1"/>
</dbReference>
<proteinExistence type="inferred from homology"/>
<comment type="subcellular location">
    <subcellularLocation>
        <location evidence="1">Membrane</location>
        <topology evidence="1">Single-pass membrane protein</topology>
    </subcellularLocation>
</comment>
<feature type="domain" description="SPATA31-like" evidence="8">
    <location>
        <begin position="52"/>
        <end position="138"/>
    </location>
</feature>
<keyword evidence="4 7" id="KW-0472">Membrane</keyword>
<reference evidence="9" key="2">
    <citation type="submission" date="2025-09" db="UniProtKB">
        <authorList>
            <consortium name="Ensembl"/>
        </authorList>
    </citation>
    <scope>IDENTIFICATION</scope>
</reference>
<dbReference type="InterPro" id="IPR027970">
    <property type="entry name" value="SPATA31-like"/>
</dbReference>
<dbReference type="GeneTree" id="ENSGT00950000183043"/>
<protein>
    <submittedName>
        <fullName evidence="9">Family with sequence similarity 205 member C</fullName>
    </submittedName>
</protein>
<evidence type="ECO:0000256" key="2">
    <source>
        <dbReference type="ARBA" id="ARBA00022692"/>
    </source>
</evidence>
<dbReference type="GO" id="GO:0016020">
    <property type="term" value="C:membrane"/>
    <property type="evidence" value="ECO:0007669"/>
    <property type="project" value="UniProtKB-SubCell"/>
</dbReference>
<evidence type="ECO:0000256" key="5">
    <source>
        <dbReference type="ARBA" id="ARBA00035009"/>
    </source>
</evidence>
<dbReference type="AlphaFoldDB" id="A0A8C3YIB2"/>
<accession>A0A8C3YIB2</accession>
<dbReference type="Pfam" id="PF15371">
    <property type="entry name" value="DUF4599"/>
    <property type="match status" value="1"/>
</dbReference>
<evidence type="ECO:0000259" key="8">
    <source>
        <dbReference type="Pfam" id="PF15371"/>
    </source>
</evidence>
<evidence type="ECO:0000256" key="3">
    <source>
        <dbReference type="ARBA" id="ARBA00022989"/>
    </source>
</evidence>
<evidence type="ECO:0000256" key="1">
    <source>
        <dbReference type="ARBA" id="ARBA00004167"/>
    </source>
</evidence>
<evidence type="ECO:0000313" key="9">
    <source>
        <dbReference type="Ensembl" id="ENSCWAP00000014284.1"/>
    </source>
</evidence>
<reference evidence="9" key="1">
    <citation type="submission" date="2025-08" db="UniProtKB">
        <authorList>
            <consortium name="Ensembl"/>
        </authorList>
    </citation>
    <scope>IDENTIFICATION</scope>
</reference>
<feature type="region of interest" description="Disordered" evidence="6">
    <location>
        <begin position="218"/>
        <end position="243"/>
    </location>
</feature>
<comment type="similarity">
    <text evidence="5">Belongs to the SPATA31 family.</text>
</comment>
<evidence type="ECO:0000256" key="4">
    <source>
        <dbReference type="ARBA" id="ARBA00023136"/>
    </source>
</evidence>
<name>A0A8C3YIB2_9CETA</name>
<organism evidence="9 10">
    <name type="scientific">Catagonus wagneri</name>
    <name type="common">Chacoan peccary</name>
    <dbReference type="NCBI Taxonomy" id="51154"/>
    <lineage>
        <taxon>Eukaryota</taxon>
        <taxon>Metazoa</taxon>
        <taxon>Chordata</taxon>
        <taxon>Craniata</taxon>
        <taxon>Vertebrata</taxon>
        <taxon>Euteleostomi</taxon>
        <taxon>Mammalia</taxon>
        <taxon>Eutheria</taxon>
        <taxon>Laurasiatheria</taxon>
        <taxon>Artiodactyla</taxon>
        <taxon>Suina</taxon>
        <taxon>Tayassuidae</taxon>
        <taxon>Catagonus</taxon>
    </lineage>
</organism>
<evidence type="ECO:0000313" key="10">
    <source>
        <dbReference type="Proteomes" id="UP000694540"/>
    </source>
</evidence>
<feature type="compositionally biased region" description="Basic and acidic residues" evidence="6">
    <location>
        <begin position="233"/>
        <end position="243"/>
    </location>
</feature>
<sequence length="326" mass="36395">MLSPTFILWDVGYPFYTYGSILIIALIIWQVRKNNRDLRVGPNRSCCRRHWRVNQRARDAASRARRLSRKEAEKPWELLSVMRSQDWLPQEGSVRQLLCADPCCQICNDVALEIQQLISAETSLTTPTSLGLSRGSSCLDILSLSSLSFGRSQHSLHSKEISRPSATCTVSQPTIWKSLTQLAAKSPGAVTIHDYWADHQQLRQGIQGPDIPWDAGVLSSSSTEEPRIPVNQQDKKSNTECVPKKQEGAEAGLGDKMKHFPHWINPEVKGQGHKESILLSKDEKVTKTKTKNVEKSPPPIKRSVKGTKSDKTTEEEGVAFFDAPSA</sequence>
<dbReference type="Proteomes" id="UP000694540">
    <property type="component" value="Unplaced"/>
</dbReference>
<dbReference type="PANTHER" id="PTHR21859:SF15">
    <property type="entry name" value="PROTEIN SPATA31F1-RELATED"/>
    <property type="match status" value="1"/>
</dbReference>
<keyword evidence="3 7" id="KW-1133">Transmembrane helix</keyword>
<feature type="compositionally biased region" description="Basic and acidic residues" evidence="6">
    <location>
        <begin position="270"/>
        <end position="294"/>
    </location>
</feature>
<dbReference type="PANTHER" id="PTHR21859">
    <property type="entry name" value="ACROSOME-SPECIFIC PROTEIN"/>
    <property type="match status" value="1"/>
</dbReference>
<evidence type="ECO:0000256" key="6">
    <source>
        <dbReference type="SAM" id="MobiDB-lite"/>
    </source>
</evidence>
<evidence type="ECO:0000256" key="7">
    <source>
        <dbReference type="SAM" id="Phobius"/>
    </source>
</evidence>
<keyword evidence="2 7" id="KW-0812">Transmembrane</keyword>
<feature type="transmembrane region" description="Helical" evidence="7">
    <location>
        <begin position="6"/>
        <end position="29"/>
    </location>
</feature>
<feature type="region of interest" description="Disordered" evidence="6">
    <location>
        <begin position="266"/>
        <end position="326"/>
    </location>
</feature>
<keyword evidence="10" id="KW-1185">Reference proteome</keyword>